<evidence type="ECO:0000313" key="7">
    <source>
        <dbReference type="Proteomes" id="UP000648187"/>
    </source>
</evidence>
<dbReference type="InterPro" id="IPR042185">
    <property type="entry name" value="Serpin_sf_2"/>
</dbReference>
<gene>
    <name evidence="6" type="ORF">HW555_006698</name>
</gene>
<accession>A0A835L550</accession>
<protein>
    <recommendedName>
        <fullName evidence="5">Serpin domain-containing protein</fullName>
    </recommendedName>
</protein>
<proteinExistence type="inferred from homology"/>
<dbReference type="InterPro" id="IPR042178">
    <property type="entry name" value="Serpin_sf_1"/>
</dbReference>
<comment type="similarity">
    <text evidence="3">Belongs to the serpin family.</text>
</comment>
<dbReference type="SMART" id="SM00093">
    <property type="entry name" value="SERPIN"/>
    <property type="match status" value="1"/>
</dbReference>
<evidence type="ECO:0000256" key="2">
    <source>
        <dbReference type="ARBA" id="ARBA00022900"/>
    </source>
</evidence>
<evidence type="ECO:0000256" key="1">
    <source>
        <dbReference type="ARBA" id="ARBA00022690"/>
    </source>
</evidence>
<dbReference type="InterPro" id="IPR036186">
    <property type="entry name" value="Serpin_sf"/>
</dbReference>
<dbReference type="InterPro" id="IPR023795">
    <property type="entry name" value="Serpin_CS"/>
</dbReference>
<dbReference type="PANTHER" id="PTHR11461">
    <property type="entry name" value="SERINE PROTEASE INHIBITOR, SERPIN"/>
    <property type="match status" value="1"/>
</dbReference>
<dbReference type="Gene3D" id="2.30.39.10">
    <property type="entry name" value="Alpha-1-antitrypsin, domain 1"/>
    <property type="match status" value="1"/>
</dbReference>
<dbReference type="PROSITE" id="PS00284">
    <property type="entry name" value="SERPIN"/>
    <property type="match status" value="1"/>
</dbReference>
<reference evidence="6" key="1">
    <citation type="submission" date="2020-08" db="EMBL/GenBank/DDBJ databases">
        <title>Spodoptera exigua strain:BAW_Kor-Di-RS1 Genome sequencing and assembly.</title>
        <authorList>
            <person name="Kim J."/>
            <person name="Nam H.Y."/>
            <person name="Kwon M."/>
            <person name="Choi J.H."/>
            <person name="Cho S.R."/>
            <person name="Kim G.-H."/>
        </authorList>
    </citation>
    <scope>NUCLEOTIDE SEQUENCE</scope>
    <source>
        <strain evidence="6">BAW_Kor-Di-RS1</strain>
        <tissue evidence="6">Whole-body</tissue>
    </source>
</reference>
<evidence type="ECO:0000256" key="4">
    <source>
        <dbReference type="SAM" id="SignalP"/>
    </source>
</evidence>
<feature type="chain" id="PRO_5032797994" description="Serpin domain-containing protein" evidence="4">
    <location>
        <begin position="21"/>
        <end position="405"/>
    </location>
</feature>
<dbReference type="InterPro" id="IPR000215">
    <property type="entry name" value="Serpin_fam"/>
</dbReference>
<dbReference type="AlphaFoldDB" id="A0A835L550"/>
<name>A0A835L550_SPOEX</name>
<dbReference type="CDD" id="cd19598">
    <property type="entry name" value="serpin77Ba-like_insects"/>
    <property type="match status" value="1"/>
</dbReference>
<feature type="domain" description="Serpin" evidence="5">
    <location>
        <begin position="40"/>
        <end position="402"/>
    </location>
</feature>
<dbReference type="Proteomes" id="UP000648187">
    <property type="component" value="Unassembled WGS sequence"/>
</dbReference>
<organism evidence="6 7">
    <name type="scientific">Spodoptera exigua</name>
    <name type="common">Beet armyworm</name>
    <name type="synonym">Noctua fulgens</name>
    <dbReference type="NCBI Taxonomy" id="7107"/>
    <lineage>
        <taxon>Eukaryota</taxon>
        <taxon>Metazoa</taxon>
        <taxon>Ecdysozoa</taxon>
        <taxon>Arthropoda</taxon>
        <taxon>Hexapoda</taxon>
        <taxon>Insecta</taxon>
        <taxon>Pterygota</taxon>
        <taxon>Neoptera</taxon>
        <taxon>Endopterygota</taxon>
        <taxon>Lepidoptera</taxon>
        <taxon>Glossata</taxon>
        <taxon>Ditrysia</taxon>
        <taxon>Noctuoidea</taxon>
        <taxon>Noctuidae</taxon>
        <taxon>Amphipyrinae</taxon>
        <taxon>Spodoptera</taxon>
    </lineage>
</organism>
<comment type="caution">
    <text evidence="6">The sequence shown here is derived from an EMBL/GenBank/DDBJ whole genome shotgun (WGS) entry which is preliminary data.</text>
</comment>
<feature type="signal peptide" evidence="4">
    <location>
        <begin position="1"/>
        <end position="20"/>
    </location>
</feature>
<keyword evidence="2" id="KW-0722">Serine protease inhibitor</keyword>
<dbReference type="SUPFAM" id="SSF56574">
    <property type="entry name" value="Serpins"/>
    <property type="match status" value="1"/>
</dbReference>
<keyword evidence="4" id="KW-0732">Signal</keyword>
<sequence>MARLGTLFLFIAAFISVISAQCNHRTAAPYFKRSIYEFTLDLVKRINQETESHFVASALSPWALLAGMSLGASDTTLQEIKDVLQLHPHKCFNNIYFDLVKQVTAKPSNPTACMLERSSTMFFDDSIFVKPKFLDDVTKVGICDARIVSFVDTVETSSIINEHVRSVTNEAIDEIVTPNDLDGVVTVMVDALYFKGAWKTPFPYEDTETSAFYNDRGQQVGDASLMYVSGTFNVTSINQIKARVLELPYGDDSRYSMLIFLPNANVTLTSMIESMKSISISSIFILYNQHRPSTVDVQIPRFKISSDIDNLKELLIDMGIRSAFDQQANFLGISDYQMYLSNFIQKADIEVTEDGTVAAAATAAFFEARMLPDQFVANKPFLFMIVDRVLHVPIFTGAYSKPTVF</sequence>
<dbReference type="GO" id="GO:0005615">
    <property type="term" value="C:extracellular space"/>
    <property type="evidence" value="ECO:0007669"/>
    <property type="project" value="InterPro"/>
</dbReference>
<evidence type="ECO:0000259" key="5">
    <source>
        <dbReference type="SMART" id="SM00093"/>
    </source>
</evidence>
<dbReference type="GO" id="GO:0004867">
    <property type="term" value="F:serine-type endopeptidase inhibitor activity"/>
    <property type="evidence" value="ECO:0007669"/>
    <property type="project" value="UniProtKB-KW"/>
</dbReference>
<dbReference type="EMBL" id="JACKWZ010000102">
    <property type="protein sequence ID" value="KAF9415797.1"/>
    <property type="molecule type" value="Genomic_DNA"/>
</dbReference>
<keyword evidence="7" id="KW-1185">Reference proteome</keyword>
<dbReference type="InterPro" id="IPR023796">
    <property type="entry name" value="Serpin_dom"/>
</dbReference>
<dbReference type="Pfam" id="PF00079">
    <property type="entry name" value="Serpin"/>
    <property type="match status" value="1"/>
</dbReference>
<dbReference type="PANTHER" id="PTHR11461:SF367">
    <property type="entry name" value="GH21475P-RELATED"/>
    <property type="match status" value="1"/>
</dbReference>
<evidence type="ECO:0000256" key="3">
    <source>
        <dbReference type="RuleBase" id="RU000411"/>
    </source>
</evidence>
<keyword evidence="1" id="KW-0646">Protease inhibitor</keyword>
<evidence type="ECO:0000313" key="6">
    <source>
        <dbReference type="EMBL" id="KAF9415797.1"/>
    </source>
</evidence>
<dbReference type="Gene3D" id="3.30.497.10">
    <property type="entry name" value="Antithrombin, subunit I, domain 2"/>
    <property type="match status" value="1"/>
</dbReference>